<evidence type="ECO:0000256" key="3">
    <source>
        <dbReference type="ARBA" id="ARBA00022448"/>
    </source>
</evidence>
<dbReference type="Gramene" id="Solyc02g081710.1.1">
    <property type="protein sequence ID" value="Solyc02g081710.1.1.1"/>
    <property type="gene ID" value="Solyc02g081710.1"/>
</dbReference>
<feature type="transmembrane region" description="Helical" evidence="8">
    <location>
        <begin position="121"/>
        <end position="141"/>
    </location>
</feature>
<accession>A0A3Q7F5L0</accession>
<feature type="transmembrane region" description="Helical" evidence="8">
    <location>
        <begin position="56"/>
        <end position="82"/>
    </location>
</feature>
<feature type="domain" description="Major facilitator superfamily (MFS) profile" evidence="9">
    <location>
        <begin position="1"/>
        <end position="169"/>
    </location>
</feature>
<dbReference type="PANTHER" id="PTHR48020:SF49">
    <property type="entry name" value="SUGAR TRANSPORTER"/>
    <property type="match status" value="1"/>
</dbReference>
<keyword evidence="5 8" id="KW-1133">Transmembrane helix</keyword>
<keyword evidence="11" id="KW-1185">Reference proteome</keyword>
<reference evidence="10" key="2">
    <citation type="submission" date="2019-01" db="UniProtKB">
        <authorList>
            <consortium name="EnsemblPlants"/>
        </authorList>
    </citation>
    <scope>IDENTIFICATION</scope>
    <source>
        <strain evidence="10">cv. Heinz 1706</strain>
    </source>
</reference>
<keyword evidence="3" id="KW-0813">Transport</keyword>
<dbReference type="GO" id="GO:0022857">
    <property type="term" value="F:transmembrane transporter activity"/>
    <property type="evidence" value="ECO:0007669"/>
    <property type="project" value="InterPro"/>
</dbReference>
<feature type="transmembrane region" description="Helical" evidence="8">
    <location>
        <begin position="94"/>
        <end position="115"/>
    </location>
</feature>
<sequence>MIGSILMGYGPSYIALLVGRCIAGVGVGFALMIAPIYSAEVSSPSSRGFLTSLPEIILLGYLITFFQLSIVTTYGFSILVLVQLLGFRYRALGAGIGVAVNRLTNATVSMSFLSISEAITTGGAFFMFAAVSLVALIFFYFMCPETKGKSLEEMESVFTRSKSSDNFKK</sequence>
<dbReference type="InterPro" id="IPR020846">
    <property type="entry name" value="MFS_dom"/>
</dbReference>
<comment type="subcellular location">
    <subcellularLocation>
        <location evidence="1">Membrane</location>
        <topology evidence="1">Multi-pass membrane protein</topology>
    </subcellularLocation>
</comment>
<evidence type="ECO:0000256" key="2">
    <source>
        <dbReference type="ARBA" id="ARBA00010992"/>
    </source>
</evidence>
<dbReference type="AlphaFoldDB" id="A0A3Q7F5L0"/>
<proteinExistence type="inferred from homology"/>
<dbReference type="InterPro" id="IPR005829">
    <property type="entry name" value="Sugar_transporter_CS"/>
</dbReference>
<dbReference type="SUPFAM" id="SSF103473">
    <property type="entry name" value="MFS general substrate transporter"/>
    <property type="match status" value="2"/>
</dbReference>
<keyword evidence="4 8" id="KW-0812">Transmembrane</keyword>
<reference evidence="10" key="1">
    <citation type="journal article" date="2012" name="Nature">
        <title>The tomato genome sequence provides insights into fleshy fruit evolution.</title>
        <authorList>
            <consortium name="Tomato Genome Consortium"/>
        </authorList>
    </citation>
    <scope>NUCLEOTIDE SEQUENCE [LARGE SCALE GENOMIC DNA]</scope>
    <source>
        <strain evidence="10">cv. Heinz 1706</strain>
    </source>
</reference>
<dbReference type="Pfam" id="PF00083">
    <property type="entry name" value="Sugar_tr"/>
    <property type="match status" value="2"/>
</dbReference>
<dbReference type="PaxDb" id="4081-Solyc02g081710.1.1"/>
<dbReference type="Gene3D" id="1.20.1250.20">
    <property type="entry name" value="MFS general substrate transporter like domains"/>
    <property type="match status" value="1"/>
</dbReference>
<evidence type="ECO:0000313" key="11">
    <source>
        <dbReference type="Proteomes" id="UP000004994"/>
    </source>
</evidence>
<dbReference type="PROSITE" id="PS00217">
    <property type="entry name" value="SUGAR_TRANSPORT_2"/>
    <property type="match status" value="1"/>
</dbReference>
<evidence type="ECO:0000256" key="8">
    <source>
        <dbReference type="SAM" id="Phobius"/>
    </source>
</evidence>
<dbReference type="InterPro" id="IPR050814">
    <property type="entry name" value="Myo-inositol_Transporter"/>
</dbReference>
<organism evidence="10">
    <name type="scientific">Solanum lycopersicum</name>
    <name type="common">Tomato</name>
    <name type="synonym">Lycopersicon esculentum</name>
    <dbReference type="NCBI Taxonomy" id="4081"/>
    <lineage>
        <taxon>Eukaryota</taxon>
        <taxon>Viridiplantae</taxon>
        <taxon>Streptophyta</taxon>
        <taxon>Embryophyta</taxon>
        <taxon>Tracheophyta</taxon>
        <taxon>Spermatophyta</taxon>
        <taxon>Magnoliopsida</taxon>
        <taxon>eudicotyledons</taxon>
        <taxon>Gunneridae</taxon>
        <taxon>Pentapetalae</taxon>
        <taxon>asterids</taxon>
        <taxon>lamiids</taxon>
        <taxon>Solanales</taxon>
        <taxon>Solanaceae</taxon>
        <taxon>Solanoideae</taxon>
        <taxon>Solaneae</taxon>
        <taxon>Solanum</taxon>
        <taxon>Solanum subgen. Lycopersicon</taxon>
    </lineage>
</organism>
<dbReference type="PANTHER" id="PTHR48020">
    <property type="entry name" value="PROTON MYO-INOSITOL COTRANSPORTER"/>
    <property type="match status" value="1"/>
</dbReference>
<name>A0A3Q7F5L0_SOLLC</name>
<comment type="similarity">
    <text evidence="7">Belongs to the major facilitator superfamily. Phosphate:H(+) symporter (TC 2.A.1.9) family.</text>
</comment>
<dbReference type="PROSITE" id="PS50850">
    <property type="entry name" value="MFS"/>
    <property type="match status" value="1"/>
</dbReference>
<dbReference type="EnsemblPlants" id="Solyc02g081710.1.1">
    <property type="protein sequence ID" value="Solyc02g081710.1.1.1"/>
    <property type="gene ID" value="Solyc02g081710.1"/>
</dbReference>
<protein>
    <recommendedName>
        <fullName evidence="9">Major facilitator superfamily (MFS) profile domain-containing protein</fullName>
    </recommendedName>
</protein>
<keyword evidence="6 8" id="KW-0472">Membrane</keyword>
<evidence type="ECO:0000259" key="9">
    <source>
        <dbReference type="PROSITE" id="PS50850"/>
    </source>
</evidence>
<evidence type="ECO:0000256" key="7">
    <source>
        <dbReference type="ARBA" id="ARBA00044504"/>
    </source>
</evidence>
<dbReference type="Proteomes" id="UP000004994">
    <property type="component" value="Chromosome 2"/>
</dbReference>
<evidence type="ECO:0000313" key="10">
    <source>
        <dbReference type="EnsemblPlants" id="Solyc02g081710.1.1.1"/>
    </source>
</evidence>
<dbReference type="InterPro" id="IPR036259">
    <property type="entry name" value="MFS_trans_sf"/>
</dbReference>
<feature type="transmembrane region" description="Helical" evidence="8">
    <location>
        <begin position="12"/>
        <end position="36"/>
    </location>
</feature>
<dbReference type="InterPro" id="IPR005828">
    <property type="entry name" value="MFS_sugar_transport-like"/>
</dbReference>
<evidence type="ECO:0000256" key="5">
    <source>
        <dbReference type="ARBA" id="ARBA00022989"/>
    </source>
</evidence>
<evidence type="ECO:0000256" key="6">
    <source>
        <dbReference type="ARBA" id="ARBA00023136"/>
    </source>
</evidence>
<dbReference type="InParanoid" id="A0A3Q7F5L0"/>
<evidence type="ECO:0000256" key="1">
    <source>
        <dbReference type="ARBA" id="ARBA00004141"/>
    </source>
</evidence>
<dbReference type="GO" id="GO:0016020">
    <property type="term" value="C:membrane"/>
    <property type="evidence" value="ECO:0007669"/>
    <property type="project" value="UniProtKB-SubCell"/>
</dbReference>
<comment type="similarity">
    <text evidence="2">Belongs to the major facilitator superfamily. Sugar transporter (TC 2.A.1.1) family.</text>
</comment>
<evidence type="ECO:0000256" key="4">
    <source>
        <dbReference type="ARBA" id="ARBA00022692"/>
    </source>
</evidence>